<reference evidence="5" key="4">
    <citation type="submission" date="2025-09" db="UniProtKB">
        <authorList>
            <consortium name="Ensembl"/>
        </authorList>
    </citation>
    <scope>IDENTIFICATION</scope>
</reference>
<dbReference type="Pfam" id="PF05276">
    <property type="entry name" value="SH3BP5"/>
    <property type="match status" value="1"/>
</dbReference>
<evidence type="ECO:0000256" key="2">
    <source>
        <dbReference type="ARBA" id="ARBA00023054"/>
    </source>
</evidence>
<evidence type="ECO:0000256" key="3">
    <source>
        <dbReference type="SAM" id="Coils"/>
    </source>
</evidence>
<dbReference type="STRING" id="7719.ENSCINP00000002156"/>
<dbReference type="GO" id="GO:0035556">
    <property type="term" value="P:intracellular signal transduction"/>
    <property type="evidence" value="ECO:0000318"/>
    <property type="project" value="GO_Central"/>
</dbReference>
<evidence type="ECO:0000313" key="5">
    <source>
        <dbReference type="Ensembl" id="ENSCINP00000002156.3"/>
    </source>
</evidence>
<dbReference type="InParanoid" id="F6YV15"/>
<name>F6YV15_CIOIN</name>
<evidence type="ECO:0008006" key="7">
    <source>
        <dbReference type="Google" id="ProtNLM"/>
    </source>
</evidence>
<feature type="region of interest" description="Disordered" evidence="4">
    <location>
        <begin position="1"/>
        <end position="22"/>
    </location>
</feature>
<dbReference type="PANTHER" id="PTHR19423:SF1">
    <property type="entry name" value="SH3 DOMAIN-BINDING PROTEIN 5"/>
    <property type="match status" value="1"/>
</dbReference>
<dbReference type="HOGENOM" id="CLU_043711_2_1_1"/>
<accession>F6YV15</accession>
<keyword evidence="6" id="KW-1185">Reference proteome</keyword>
<evidence type="ECO:0000256" key="1">
    <source>
        <dbReference type="ARBA" id="ARBA00007796"/>
    </source>
</evidence>
<reference evidence="5" key="2">
    <citation type="journal article" date="2008" name="Genome Biol.">
        <title>Improved genome assembly and evidence-based global gene model set for the chordate Ciona intestinalis: new insight into intron and operon populations.</title>
        <authorList>
            <person name="Satou Y."/>
            <person name="Mineta K."/>
            <person name="Ogasawara M."/>
            <person name="Sasakura Y."/>
            <person name="Shoguchi E."/>
            <person name="Ueno K."/>
            <person name="Yamada L."/>
            <person name="Matsumoto J."/>
            <person name="Wasserscheid J."/>
            <person name="Dewar K."/>
            <person name="Wiley G.B."/>
            <person name="Macmil S.L."/>
            <person name="Roe B.A."/>
            <person name="Zeller R.W."/>
            <person name="Hastings K.E."/>
            <person name="Lemaire P."/>
            <person name="Lindquist E."/>
            <person name="Endo T."/>
            <person name="Hotta K."/>
            <person name="Inaba K."/>
        </authorList>
    </citation>
    <scope>NUCLEOTIDE SEQUENCE [LARGE SCALE GENOMIC DNA]</scope>
    <source>
        <strain evidence="5">wild type</strain>
    </source>
</reference>
<protein>
    <recommendedName>
        <fullName evidence="7">SH3 domain-binding protein 5-like</fullName>
    </recommendedName>
</protein>
<comment type="similarity">
    <text evidence="1">Belongs to the SH3BP5 family.</text>
</comment>
<dbReference type="GO" id="GO:0004860">
    <property type="term" value="F:protein kinase inhibitor activity"/>
    <property type="evidence" value="ECO:0000318"/>
    <property type="project" value="GO_Central"/>
</dbReference>
<feature type="compositionally biased region" description="Basic and acidic residues" evidence="4">
    <location>
        <begin position="7"/>
        <end position="17"/>
    </location>
</feature>
<feature type="coiled-coil region" evidence="3">
    <location>
        <begin position="185"/>
        <end position="219"/>
    </location>
</feature>
<dbReference type="OMA" id="HAKEMHE"/>
<dbReference type="AlphaFoldDB" id="F6YV15"/>
<evidence type="ECO:0000256" key="4">
    <source>
        <dbReference type="SAM" id="MobiDB-lite"/>
    </source>
</evidence>
<dbReference type="Ensembl" id="ENSCINT00000002156.3">
    <property type="protein sequence ID" value="ENSCINP00000002156.3"/>
    <property type="gene ID" value="ENSCING00000001145.3"/>
</dbReference>
<evidence type="ECO:0000313" key="6">
    <source>
        <dbReference type="Proteomes" id="UP000008144"/>
    </source>
</evidence>
<reference evidence="6" key="1">
    <citation type="journal article" date="2002" name="Science">
        <title>The draft genome of Ciona intestinalis: insights into chordate and vertebrate origins.</title>
        <authorList>
            <person name="Dehal P."/>
            <person name="Satou Y."/>
            <person name="Campbell R.K."/>
            <person name="Chapman J."/>
            <person name="Degnan B."/>
            <person name="De Tomaso A."/>
            <person name="Davidson B."/>
            <person name="Di Gregorio A."/>
            <person name="Gelpke M."/>
            <person name="Goodstein D.M."/>
            <person name="Harafuji N."/>
            <person name="Hastings K.E."/>
            <person name="Ho I."/>
            <person name="Hotta K."/>
            <person name="Huang W."/>
            <person name="Kawashima T."/>
            <person name="Lemaire P."/>
            <person name="Martinez D."/>
            <person name="Meinertzhagen I.A."/>
            <person name="Necula S."/>
            <person name="Nonaka M."/>
            <person name="Putnam N."/>
            <person name="Rash S."/>
            <person name="Saiga H."/>
            <person name="Satake M."/>
            <person name="Terry A."/>
            <person name="Yamada L."/>
            <person name="Wang H.G."/>
            <person name="Awazu S."/>
            <person name="Azumi K."/>
            <person name="Boore J."/>
            <person name="Branno M."/>
            <person name="Chin-Bow S."/>
            <person name="DeSantis R."/>
            <person name="Doyle S."/>
            <person name="Francino P."/>
            <person name="Keys D.N."/>
            <person name="Haga S."/>
            <person name="Hayashi H."/>
            <person name="Hino K."/>
            <person name="Imai K.S."/>
            <person name="Inaba K."/>
            <person name="Kano S."/>
            <person name="Kobayashi K."/>
            <person name="Kobayashi M."/>
            <person name="Lee B.I."/>
            <person name="Makabe K.W."/>
            <person name="Manohar C."/>
            <person name="Matassi G."/>
            <person name="Medina M."/>
            <person name="Mochizuki Y."/>
            <person name="Mount S."/>
            <person name="Morishita T."/>
            <person name="Miura S."/>
            <person name="Nakayama A."/>
            <person name="Nishizaka S."/>
            <person name="Nomoto H."/>
            <person name="Ohta F."/>
            <person name="Oishi K."/>
            <person name="Rigoutsos I."/>
            <person name="Sano M."/>
            <person name="Sasaki A."/>
            <person name="Sasakura Y."/>
            <person name="Shoguchi E."/>
            <person name="Shin-i T."/>
            <person name="Spagnuolo A."/>
            <person name="Stainier D."/>
            <person name="Suzuki M.M."/>
            <person name="Tassy O."/>
            <person name="Takatori N."/>
            <person name="Tokuoka M."/>
            <person name="Yagi K."/>
            <person name="Yoshizaki F."/>
            <person name="Wada S."/>
            <person name="Zhang C."/>
            <person name="Hyatt P.D."/>
            <person name="Larimer F."/>
            <person name="Detter C."/>
            <person name="Doggett N."/>
            <person name="Glavina T."/>
            <person name="Hawkins T."/>
            <person name="Richardson P."/>
            <person name="Lucas S."/>
            <person name="Kohara Y."/>
            <person name="Levine M."/>
            <person name="Satoh N."/>
            <person name="Rokhsar D.S."/>
        </authorList>
    </citation>
    <scope>NUCLEOTIDE SEQUENCE [LARGE SCALE GENOMIC DNA]</scope>
</reference>
<feature type="region of interest" description="Disordered" evidence="4">
    <location>
        <begin position="284"/>
        <end position="317"/>
    </location>
</feature>
<reference evidence="5" key="3">
    <citation type="submission" date="2025-08" db="UniProtKB">
        <authorList>
            <consortium name="Ensembl"/>
        </authorList>
    </citation>
    <scope>IDENTIFICATION</scope>
</reference>
<proteinExistence type="inferred from homology"/>
<sequence length="360" mass="41888">MDDQSKEEEGLDPRVQGELETMNQCTDRINSLELEISEERLKFKNLLSYATQQISTLGKKYSRWIERARPYYDAAKQAKQAHSALLRAVHNFQKSNGIHRAAKETISLAEQRLQEFPGQEVDAAWQEMLNLQTERFMAAEADRTRSQRIHQQAARRYEYLDQKAQKIKSKHKRSTSRSRVYFETKEKLELSLQQQRQKVDELSRKIEDSKAKYREALARLGMISQEIHERRKIASEEILRELDDEVDSTSSYTELDLTGPKDYENIDDLEADLETFSFNDVDSDVSLSGSDEDWDESDTSASSGRTSSSTSPGVVRRHLSRHKVLRQVSSNSADDDTCSVTRRNRRKKLTPLYYYNYFFQ</sequence>
<dbReference type="EMBL" id="EAAA01001603">
    <property type="status" value="NOT_ANNOTATED_CDS"/>
    <property type="molecule type" value="Genomic_DNA"/>
</dbReference>
<dbReference type="PANTHER" id="PTHR19423">
    <property type="entry name" value="SH3 DOMAIN-BINDING PROTEIN 5"/>
    <property type="match status" value="1"/>
</dbReference>
<dbReference type="Proteomes" id="UP000008144">
    <property type="component" value="Chromosome 2"/>
</dbReference>
<feature type="compositionally biased region" description="Low complexity" evidence="4">
    <location>
        <begin position="299"/>
        <end position="311"/>
    </location>
</feature>
<dbReference type="GeneTree" id="ENSGT00390000018500"/>
<keyword evidence="2 3" id="KW-0175">Coiled coil</keyword>
<dbReference type="InterPro" id="IPR007940">
    <property type="entry name" value="SH3BP5"/>
</dbReference>
<dbReference type="GO" id="GO:0005737">
    <property type="term" value="C:cytoplasm"/>
    <property type="evidence" value="ECO:0000318"/>
    <property type="project" value="GO_Central"/>
</dbReference>
<dbReference type="FunCoup" id="F6YV15">
    <property type="interactions" value="2"/>
</dbReference>
<organism evidence="5 6">
    <name type="scientific">Ciona intestinalis</name>
    <name type="common">Transparent sea squirt</name>
    <name type="synonym">Ascidia intestinalis</name>
    <dbReference type="NCBI Taxonomy" id="7719"/>
    <lineage>
        <taxon>Eukaryota</taxon>
        <taxon>Metazoa</taxon>
        <taxon>Chordata</taxon>
        <taxon>Tunicata</taxon>
        <taxon>Ascidiacea</taxon>
        <taxon>Phlebobranchia</taxon>
        <taxon>Cionidae</taxon>
        <taxon>Ciona</taxon>
    </lineage>
</organism>